<feature type="transmembrane region" description="Helical" evidence="1">
    <location>
        <begin position="12"/>
        <end position="33"/>
    </location>
</feature>
<dbReference type="AlphaFoldDB" id="A0A6L9LC05"/>
<proteinExistence type="predicted"/>
<evidence type="ECO:0000259" key="2">
    <source>
        <dbReference type="Pfam" id="PF06580"/>
    </source>
</evidence>
<comment type="caution">
    <text evidence="3">The sequence shown here is derived from an EMBL/GenBank/DDBJ whole genome shotgun (WGS) entry which is preliminary data.</text>
</comment>
<keyword evidence="4" id="KW-1185">Reference proteome</keyword>
<accession>A0A6L9LC05</accession>
<dbReference type="Pfam" id="PF06580">
    <property type="entry name" value="His_kinase"/>
    <property type="match status" value="1"/>
</dbReference>
<sequence length="374" mass="42925">MPARQPALRWHVLVMPLFFIPLITYWIIGPAYIADVRTFILGTLLNYTLSGCCVLTLNFFTQRILRSFPALNQIWMRVWRMLLVFGIITPAYILGGIFIYDHFHLFGYRHDPDITIKILLYNFLVNIVSVGIDETVYSLTKWRESAFEQEKLKQVTLQSQYESLKHQVNPHFLFNSLNSLSSLIADEPEQAEEFLYEMANVYRYLLHTNKSTSADGEAELTTLETELKFIDSYFHLLKTRYRTGIDLVTSIKPDILAHRLPPLTLQMLVENAVKHNVIAANKPLLLEITTSSAGDTSTVYKTALGKNRPAKENLIWLTVRNNLQRKNNRMASNKIGLTNIAAKYRLLSYPEPIIDDTDGYFSVTLPLFEPGTPT</sequence>
<keyword evidence="1" id="KW-0812">Transmembrane</keyword>
<keyword evidence="1" id="KW-1133">Transmembrane helix</keyword>
<reference evidence="3 4" key="1">
    <citation type="submission" date="2020-02" db="EMBL/GenBank/DDBJ databases">
        <title>Draft genome sequence of two Spirosoma agri KCTC 52727 and Spirosoma terrae KCTC 52035.</title>
        <authorList>
            <person name="Rojas J."/>
            <person name="Ambika Manirajan B."/>
            <person name="Suarez C."/>
            <person name="Ratering S."/>
            <person name="Schnell S."/>
        </authorList>
    </citation>
    <scope>NUCLEOTIDE SEQUENCE [LARGE SCALE GENOMIC DNA]</scope>
    <source>
        <strain evidence="3 4">KCTC 52035</strain>
    </source>
</reference>
<keyword evidence="1" id="KW-0472">Membrane</keyword>
<name>A0A6L9LC05_9BACT</name>
<feature type="transmembrane region" description="Helical" evidence="1">
    <location>
        <begin position="81"/>
        <end position="100"/>
    </location>
</feature>
<protein>
    <recommendedName>
        <fullName evidence="2">Signal transduction histidine kinase internal region domain-containing protein</fullName>
    </recommendedName>
</protein>
<feature type="domain" description="Signal transduction histidine kinase internal region" evidence="2">
    <location>
        <begin position="160"/>
        <end position="242"/>
    </location>
</feature>
<dbReference type="PANTHER" id="PTHR34220">
    <property type="entry name" value="SENSOR HISTIDINE KINASE YPDA"/>
    <property type="match status" value="1"/>
</dbReference>
<dbReference type="PANTHER" id="PTHR34220:SF7">
    <property type="entry name" value="SENSOR HISTIDINE KINASE YPDA"/>
    <property type="match status" value="1"/>
</dbReference>
<evidence type="ECO:0000313" key="4">
    <source>
        <dbReference type="Proteomes" id="UP000474175"/>
    </source>
</evidence>
<dbReference type="InterPro" id="IPR010559">
    <property type="entry name" value="Sig_transdc_His_kin_internal"/>
</dbReference>
<organism evidence="3 4">
    <name type="scientific">Spirosoma terrae</name>
    <dbReference type="NCBI Taxonomy" id="1968276"/>
    <lineage>
        <taxon>Bacteria</taxon>
        <taxon>Pseudomonadati</taxon>
        <taxon>Bacteroidota</taxon>
        <taxon>Cytophagia</taxon>
        <taxon>Cytophagales</taxon>
        <taxon>Cytophagaceae</taxon>
        <taxon>Spirosoma</taxon>
    </lineage>
</organism>
<evidence type="ECO:0000256" key="1">
    <source>
        <dbReference type="SAM" id="Phobius"/>
    </source>
</evidence>
<dbReference type="InterPro" id="IPR050640">
    <property type="entry name" value="Bact_2-comp_sensor_kinase"/>
</dbReference>
<gene>
    <name evidence="3" type="ORF">GK108_17345</name>
</gene>
<dbReference type="GO" id="GO:0000155">
    <property type="term" value="F:phosphorelay sensor kinase activity"/>
    <property type="evidence" value="ECO:0007669"/>
    <property type="project" value="InterPro"/>
</dbReference>
<dbReference type="GO" id="GO:0016020">
    <property type="term" value="C:membrane"/>
    <property type="evidence" value="ECO:0007669"/>
    <property type="project" value="InterPro"/>
</dbReference>
<feature type="transmembrane region" description="Helical" evidence="1">
    <location>
        <begin position="39"/>
        <end position="60"/>
    </location>
</feature>
<dbReference type="EMBL" id="JAAFZH010000007">
    <property type="protein sequence ID" value="NDU96651.1"/>
    <property type="molecule type" value="Genomic_DNA"/>
</dbReference>
<evidence type="ECO:0000313" key="3">
    <source>
        <dbReference type="EMBL" id="NDU96651.1"/>
    </source>
</evidence>
<dbReference type="Proteomes" id="UP000474175">
    <property type="component" value="Unassembled WGS sequence"/>
</dbReference>